<feature type="transmembrane region" description="Helical" evidence="1">
    <location>
        <begin position="207"/>
        <end position="234"/>
    </location>
</feature>
<evidence type="ECO:0000256" key="1">
    <source>
        <dbReference type="SAM" id="Phobius"/>
    </source>
</evidence>
<feature type="transmembrane region" description="Helical" evidence="1">
    <location>
        <begin position="495"/>
        <end position="516"/>
    </location>
</feature>
<evidence type="ECO:0000313" key="2">
    <source>
        <dbReference type="EMBL" id="KAK5996347.1"/>
    </source>
</evidence>
<keyword evidence="3" id="KW-1185">Reference proteome</keyword>
<proteinExistence type="predicted"/>
<evidence type="ECO:0000313" key="3">
    <source>
        <dbReference type="Proteomes" id="UP001338125"/>
    </source>
</evidence>
<dbReference type="InterPro" id="IPR001640">
    <property type="entry name" value="Lgt"/>
</dbReference>
<dbReference type="Pfam" id="PF01790">
    <property type="entry name" value="LGT"/>
    <property type="match status" value="1"/>
</dbReference>
<gene>
    <name evidence="2" type="ORF">PT974_01681</name>
</gene>
<name>A0ABR0SWT0_9HYPO</name>
<protein>
    <submittedName>
        <fullName evidence="2">Uncharacterized protein</fullName>
    </submittedName>
</protein>
<organism evidence="2 3">
    <name type="scientific">Cladobotryum mycophilum</name>
    <dbReference type="NCBI Taxonomy" id="491253"/>
    <lineage>
        <taxon>Eukaryota</taxon>
        <taxon>Fungi</taxon>
        <taxon>Dikarya</taxon>
        <taxon>Ascomycota</taxon>
        <taxon>Pezizomycotina</taxon>
        <taxon>Sordariomycetes</taxon>
        <taxon>Hypocreomycetidae</taxon>
        <taxon>Hypocreales</taxon>
        <taxon>Hypocreaceae</taxon>
        <taxon>Cladobotryum</taxon>
    </lineage>
</organism>
<feature type="transmembrane region" description="Helical" evidence="1">
    <location>
        <begin position="559"/>
        <end position="582"/>
    </location>
</feature>
<feature type="transmembrane region" description="Helical" evidence="1">
    <location>
        <begin position="179"/>
        <end position="201"/>
    </location>
</feature>
<keyword evidence="1" id="KW-0812">Transmembrane</keyword>
<dbReference type="Proteomes" id="UP001338125">
    <property type="component" value="Unassembled WGS sequence"/>
</dbReference>
<dbReference type="EMBL" id="JAVFKD010000002">
    <property type="protein sequence ID" value="KAK5996347.1"/>
    <property type="molecule type" value="Genomic_DNA"/>
</dbReference>
<feature type="transmembrane region" description="Helical" evidence="1">
    <location>
        <begin position="289"/>
        <end position="312"/>
    </location>
</feature>
<accession>A0ABR0SWT0</accession>
<comment type="caution">
    <text evidence="2">The sequence shown here is derived from an EMBL/GenBank/DDBJ whole genome shotgun (WGS) entry which is preliminary data.</text>
</comment>
<feature type="transmembrane region" description="Helical" evidence="1">
    <location>
        <begin position="254"/>
        <end position="277"/>
    </location>
</feature>
<feature type="transmembrane region" description="Helical" evidence="1">
    <location>
        <begin position="602"/>
        <end position="621"/>
    </location>
</feature>
<keyword evidence="1" id="KW-0472">Membrane</keyword>
<feature type="transmembrane region" description="Helical" evidence="1">
    <location>
        <begin position="50"/>
        <end position="71"/>
    </location>
</feature>
<reference evidence="2 3" key="1">
    <citation type="submission" date="2024-01" db="EMBL/GenBank/DDBJ databases">
        <title>Complete genome of Cladobotryum mycophilum ATHUM6906.</title>
        <authorList>
            <person name="Christinaki A.C."/>
            <person name="Myridakis A.I."/>
            <person name="Kouvelis V.N."/>
        </authorList>
    </citation>
    <scope>NUCLEOTIDE SEQUENCE [LARGE SCALE GENOMIC DNA]</scope>
    <source>
        <strain evidence="2 3">ATHUM6906</strain>
    </source>
</reference>
<keyword evidence="1" id="KW-1133">Transmembrane helix</keyword>
<feature type="transmembrane region" description="Helical" evidence="1">
    <location>
        <begin position="528"/>
        <end position="547"/>
    </location>
</feature>
<sequence>MLPTSDVITTIAGLAAYELVQVFLHTFTKRFNPSFYATLHKDPSFKLRPYFVFISGIALTIFTTPICLNAYTSTPADTDIFGHSRGFSSAEKICLSSRGVLWIAELPLLTYSTEIVTHHILALSSLATILVTNFPRRPLYLIYAGLITELFSDSFCMLRIHGQNAENSKTFRICMLSNAFALILLRVIPITAFIMTVFMPAADIRTWVYTAAIAFYCGYMLYCSYLQLSVLGYIKLVKDRPAYLQIMGKYHISLYSMLFGTAMVAAQASTIAMFRWSRDEPLTDGENRSLAIMGLGAAATGLLGATLLYPAFEDRKHSTSNDIAPAGCSVGLAVQARTTNITIQGGPSGPLSQPPLRSGCTIRFAIQGGILSAACFLLSSLTLSPIPQKPALLSAMALSLPLGESIGRVGCHYAGCCGSKLHHGKENHGPVQLLSSTMNMAAFAVLSSLVLKSTLSLYEAGALAILANASIRLSVDPLRESGSIKGNKLPVTTRFALGQLFLSCILLAGIELTTMQNTIDTITSTMKATLLTLLTTYFARTAWATLMQRMQSFTHLAPLVRPLTAVAIFASIVFTLAIHTQYGLSKVLRPSATMSGAASQLLPNSALVGSAIVTWSLPALLGSRACGK</sequence>